<sequence length="131" mass="15013">MAEDTVIQRSTALQVFEALEAAVQERERALAGRPRRREENGDEASPQPPQNTLPELQLFQARLEQIRIWITDDPELLRIVDDHLGRHVRQVEARRVRRERWAMALTTVSGAVLGWLVSALAAPDVLWRALF</sequence>
<keyword evidence="2" id="KW-1133">Transmembrane helix</keyword>
<keyword evidence="2" id="KW-0812">Transmembrane</keyword>
<feature type="transmembrane region" description="Helical" evidence="2">
    <location>
        <begin position="101"/>
        <end position="122"/>
    </location>
</feature>
<dbReference type="AlphaFoldDB" id="A0A5N8VY66"/>
<keyword evidence="4" id="KW-1185">Reference proteome</keyword>
<evidence type="ECO:0000256" key="2">
    <source>
        <dbReference type="SAM" id="Phobius"/>
    </source>
</evidence>
<comment type="caution">
    <text evidence="3">The sequence shown here is derived from an EMBL/GenBank/DDBJ whole genome shotgun (WGS) entry which is preliminary data.</text>
</comment>
<protein>
    <submittedName>
        <fullName evidence="3">Uncharacterized protein</fullName>
    </submittedName>
</protein>
<dbReference type="EMBL" id="VJZE01000030">
    <property type="protein sequence ID" value="MPY39752.1"/>
    <property type="molecule type" value="Genomic_DNA"/>
</dbReference>
<feature type="region of interest" description="Disordered" evidence="1">
    <location>
        <begin position="27"/>
        <end position="52"/>
    </location>
</feature>
<evidence type="ECO:0000313" key="3">
    <source>
        <dbReference type="EMBL" id="MPY39752.1"/>
    </source>
</evidence>
<evidence type="ECO:0000313" key="4">
    <source>
        <dbReference type="Proteomes" id="UP000326979"/>
    </source>
</evidence>
<proteinExistence type="predicted"/>
<keyword evidence="2" id="KW-0472">Membrane</keyword>
<reference evidence="3 4" key="1">
    <citation type="submission" date="2019-07" db="EMBL/GenBank/DDBJ databases">
        <title>New species of Amycolatopsis and Streptomyces.</title>
        <authorList>
            <person name="Duangmal K."/>
            <person name="Teo W.F.A."/>
            <person name="Lipun K."/>
        </authorList>
    </citation>
    <scope>NUCLEOTIDE SEQUENCE [LARGE SCALE GENOMIC DNA]</scope>
    <source>
        <strain evidence="3 4">TISTR 2346</strain>
    </source>
</reference>
<gene>
    <name evidence="3" type="ORF">FNH04_07415</name>
</gene>
<evidence type="ECO:0000256" key="1">
    <source>
        <dbReference type="SAM" id="MobiDB-lite"/>
    </source>
</evidence>
<organism evidence="3 4">
    <name type="scientific">Streptomyces phyllanthi</name>
    <dbReference type="NCBI Taxonomy" id="1803180"/>
    <lineage>
        <taxon>Bacteria</taxon>
        <taxon>Bacillati</taxon>
        <taxon>Actinomycetota</taxon>
        <taxon>Actinomycetes</taxon>
        <taxon>Kitasatosporales</taxon>
        <taxon>Streptomycetaceae</taxon>
        <taxon>Streptomyces</taxon>
    </lineage>
</organism>
<name>A0A5N8VY66_9ACTN</name>
<dbReference type="RefSeq" id="WP_152781559.1">
    <property type="nucleotide sequence ID" value="NZ_BAABEQ010000087.1"/>
</dbReference>
<accession>A0A5N8VY66</accession>
<dbReference type="Proteomes" id="UP000326979">
    <property type="component" value="Unassembled WGS sequence"/>
</dbReference>